<keyword evidence="4" id="KW-0732">Signal</keyword>
<dbReference type="Gene3D" id="2.60.120.200">
    <property type="match status" value="1"/>
</dbReference>
<feature type="region of interest" description="Disordered" evidence="3">
    <location>
        <begin position="244"/>
        <end position="322"/>
    </location>
</feature>
<dbReference type="InterPro" id="IPR035892">
    <property type="entry name" value="C2_domain_sf"/>
</dbReference>
<feature type="signal peptide" evidence="4">
    <location>
        <begin position="1"/>
        <end position="18"/>
    </location>
</feature>
<dbReference type="Gene3D" id="2.60.40.150">
    <property type="entry name" value="C2 domain"/>
    <property type="match status" value="1"/>
</dbReference>
<keyword evidence="2" id="KW-0106">Calcium</keyword>
<evidence type="ECO:0008006" key="9">
    <source>
        <dbReference type="Google" id="ProtNLM"/>
    </source>
</evidence>
<sequence length="436" mass="48951">MTTFRVLLLFTLSLCTKGLYECYFDYDEKCLPGLPSGSYVVLNETSDEPRLPASDVTAIGTYNDDGECFFPYELNSYQMYFCAKTDPDLPATCPSFNLTGPKLNCSEGEYGYEKFESGETGSRVHPVDIRRPLEAGEQCIGFYYYLSDNKSNASINVIVEDTVSNTNTTILSASERHENRWHEIRGDFYLYNENPTIYFEFQRGASLDSLPFYLAIDDIIINNFECAPINTTTIPTTTIITTTTSTSSTTTTTTTTPLTTSQTTTTTTVSASTSTKTTTTTVGSTRTTTSSGSTTTTTTTTTSPPTTSRTTSTSTITTNTPPSSSIQRRYMCVCIHFTYQMAQIQVTVVEGRNIKRKDLFSESDPFVQIYLDDKHIKQKTRVKHNSKNPQWNQILVLNHLHGQDTLHVDVCDDDKIKYDKIGSFEIDLHELYEKRR</sequence>
<dbReference type="GO" id="GO:0016020">
    <property type="term" value="C:membrane"/>
    <property type="evidence" value="ECO:0007669"/>
    <property type="project" value="InterPro"/>
</dbReference>
<reference evidence="7" key="1">
    <citation type="submission" date="2021-02" db="EMBL/GenBank/DDBJ databases">
        <authorList>
            <person name="Nowell W R."/>
        </authorList>
    </citation>
    <scope>NUCLEOTIDE SEQUENCE</scope>
</reference>
<comment type="caution">
    <text evidence="7">The sequence shown here is derived from an EMBL/GenBank/DDBJ whole genome shotgun (WGS) entry which is preliminary data.</text>
</comment>
<evidence type="ECO:0000259" key="6">
    <source>
        <dbReference type="PROSITE" id="PS50060"/>
    </source>
</evidence>
<evidence type="ECO:0000313" key="7">
    <source>
        <dbReference type="EMBL" id="CAF0772738.1"/>
    </source>
</evidence>
<keyword evidence="8" id="KW-1185">Reference proteome</keyword>
<evidence type="ECO:0000313" key="8">
    <source>
        <dbReference type="Proteomes" id="UP000663828"/>
    </source>
</evidence>
<evidence type="ECO:0000259" key="5">
    <source>
        <dbReference type="PROSITE" id="PS50004"/>
    </source>
</evidence>
<dbReference type="PROSITE" id="PS50060">
    <property type="entry name" value="MAM_2"/>
    <property type="match status" value="1"/>
</dbReference>
<feature type="domain" description="MAM" evidence="6">
    <location>
        <begin position="66"/>
        <end position="228"/>
    </location>
</feature>
<dbReference type="Pfam" id="PF00629">
    <property type="entry name" value="MAM"/>
    <property type="match status" value="1"/>
</dbReference>
<dbReference type="Proteomes" id="UP000663828">
    <property type="component" value="Unassembled WGS sequence"/>
</dbReference>
<dbReference type="Pfam" id="PF00168">
    <property type="entry name" value="C2"/>
    <property type="match status" value="1"/>
</dbReference>
<dbReference type="SUPFAM" id="SSF49562">
    <property type="entry name" value="C2 domain (Calcium/lipid-binding domain, CaLB)"/>
    <property type="match status" value="1"/>
</dbReference>
<dbReference type="InterPro" id="IPR000998">
    <property type="entry name" value="MAM_dom"/>
</dbReference>
<name>A0A813QSX7_ADIRI</name>
<feature type="domain" description="C2" evidence="5">
    <location>
        <begin position="320"/>
        <end position="436"/>
    </location>
</feature>
<evidence type="ECO:0000256" key="1">
    <source>
        <dbReference type="ARBA" id="ARBA00022723"/>
    </source>
</evidence>
<evidence type="ECO:0000256" key="4">
    <source>
        <dbReference type="SAM" id="SignalP"/>
    </source>
</evidence>
<dbReference type="InterPro" id="IPR013320">
    <property type="entry name" value="ConA-like_dom_sf"/>
</dbReference>
<evidence type="ECO:0000256" key="3">
    <source>
        <dbReference type="SAM" id="MobiDB-lite"/>
    </source>
</evidence>
<evidence type="ECO:0000256" key="2">
    <source>
        <dbReference type="ARBA" id="ARBA00022837"/>
    </source>
</evidence>
<feature type="chain" id="PRO_5032806465" description="C2 domain-containing protein" evidence="4">
    <location>
        <begin position="19"/>
        <end position="436"/>
    </location>
</feature>
<dbReference type="PROSITE" id="PS50004">
    <property type="entry name" value="C2"/>
    <property type="match status" value="1"/>
</dbReference>
<proteinExistence type="predicted"/>
<protein>
    <recommendedName>
        <fullName evidence="9">C2 domain-containing protein</fullName>
    </recommendedName>
</protein>
<dbReference type="CDD" id="cd00030">
    <property type="entry name" value="C2"/>
    <property type="match status" value="1"/>
</dbReference>
<dbReference type="PANTHER" id="PTHR45911">
    <property type="entry name" value="C2 DOMAIN-CONTAINING PROTEIN"/>
    <property type="match status" value="1"/>
</dbReference>
<accession>A0A813QSX7</accession>
<dbReference type="InterPro" id="IPR000008">
    <property type="entry name" value="C2_dom"/>
</dbReference>
<dbReference type="PANTHER" id="PTHR45911:SF4">
    <property type="entry name" value="MULTIPLE C2 AND TRANSMEMBRANE DOMAIN-CONTAINING PROTEIN"/>
    <property type="match status" value="1"/>
</dbReference>
<organism evidence="7 8">
    <name type="scientific">Adineta ricciae</name>
    <name type="common">Rotifer</name>
    <dbReference type="NCBI Taxonomy" id="249248"/>
    <lineage>
        <taxon>Eukaryota</taxon>
        <taxon>Metazoa</taxon>
        <taxon>Spiralia</taxon>
        <taxon>Gnathifera</taxon>
        <taxon>Rotifera</taxon>
        <taxon>Eurotatoria</taxon>
        <taxon>Bdelloidea</taxon>
        <taxon>Adinetida</taxon>
        <taxon>Adinetidae</taxon>
        <taxon>Adineta</taxon>
    </lineage>
</organism>
<dbReference type="SMART" id="SM00239">
    <property type="entry name" value="C2"/>
    <property type="match status" value="1"/>
</dbReference>
<gene>
    <name evidence="7" type="ORF">XAT740_LOCUS1539</name>
</gene>
<dbReference type="GO" id="GO:0005509">
    <property type="term" value="F:calcium ion binding"/>
    <property type="evidence" value="ECO:0007669"/>
    <property type="project" value="TreeGrafter"/>
</dbReference>
<dbReference type="AlphaFoldDB" id="A0A813QSX7"/>
<keyword evidence="1" id="KW-0479">Metal-binding</keyword>
<dbReference type="EMBL" id="CAJNOR010000048">
    <property type="protein sequence ID" value="CAF0772738.1"/>
    <property type="molecule type" value="Genomic_DNA"/>
</dbReference>
<dbReference type="SUPFAM" id="SSF49899">
    <property type="entry name" value="Concanavalin A-like lectins/glucanases"/>
    <property type="match status" value="1"/>
</dbReference>